<evidence type="ECO:0000313" key="2">
    <source>
        <dbReference type="EMBL" id="BEG98051.1"/>
    </source>
</evidence>
<gene>
    <name evidence="2" type="ORF">BSYN_03160</name>
</gene>
<dbReference type="PANTHER" id="PTHR39209:SF2">
    <property type="entry name" value="CYTOPLASMIC PROTEIN"/>
    <property type="match status" value="1"/>
</dbReference>
<feature type="domain" description="B3/B4 tRNA-binding" evidence="1">
    <location>
        <begin position="62"/>
        <end position="211"/>
    </location>
</feature>
<dbReference type="EMBL" id="AP028055">
    <property type="protein sequence ID" value="BEG98051.1"/>
    <property type="molecule type" value="Genomic_DNA"/>
</dbReference>
<dbReference type="Proteomes" id="UP001496674">
    <property type="component" value="Chromosome"/>
</dbReference>
<dbReference type="PANTHER" id="PTHR39209">
    <property type="match status" value="1"/>
</dbReference>
<reference evidence="2 3" key="1">
    <citation type="submission" date="2023-04" db="EMBL/GenBank/DDBJ databases">
        <title>Draft genome sequence of acteroides sedimenti strain YN3PY1.</title>
        <authorList>
            <person name="Yoshida N."/>
        </authorList>
    </citation>
    <scope>NUCLEOTIDE SEQUENCE [LARGE SCALE GENOMIC DNA]</scope>
    <source>
        <strain evidence="2 3">YN3PY1</strain>
    </source>
</reference>
<proteinExistence type="predicted"/>
<evidence type="ECO:0000259" key="1">
    <source>
        <dbReference type="SMART" id="SM00873"/>
    </source>
</evidence>
<dbReference type="InterPro" id="IPR020825">
    <property type="entry name" value="Phe-tRNA_synthase-like_B3/B4"/>
</dbReference>
<dbReference type="SUPFAM" id="SSF56037">
    <property type="entry name" value="PheT/TilS domain"/>
    <property type="match status" value="1"/>
</dbReference>
<accession>A0ABM8I970</accession>
<sequence length="220" mass="24044">MFTLKVSEEVRKACPDYVGAAIYAKVTNSAHSEGLWKIIGEVSAQYKASHQIDEVKKNQHILATRNAYKKFGKDPNRYRPSAEALCRRILRDLPLYRIDTLVDLINLVSIQTGYSIGGFDAGKISGNELELGVGKADEPFEGIGRGILNIEGLPVIRDAVGGIGTPTSDNERTKLSVETTELLAIINGYSGREGLTEAVDYMQSLLREFAGSDGGEVVYF</sequence>
<dbReference type="InterPro" id="IPR005146">
    <property type="entry name" value="B3/B4_tRNA-bd"/>
</dbReference>
<dbReference type="RefSeq" id="WP_353332664.1">
    <property type="nucleotide sequence ID" value="NZ_AP028055.1"/>
</dbReference>
<evidence type="ECO:0000313" key="3">
    <source>
        <dbReference type="Proteomes" id="UP001496674"/>
    </source>
</evidence>
<protein>
    <recommendedName>
        <fullName evidence="1">B3/B4 tRNA-binding domain-containing protein</fullName>
    </recommendedName>
</protein>
<dbReference type="SMART" id="SM00873">
    <property type="entry name" value="B3_4"/>
    <property type="match status" value="1"/>
</dbReference>
<organism evidence="2 3">
    <name type="scientific">Bacteroides sedimenti</name>
    <dbReference type="NCBI Taxonomy" id="2136147"/>
    <lineage>
        <taxon>Bacteria</taxon>
        <taxon>Pseudomonadati</taxon>
        <taxon>Bacteroidota</taxon>
        <taxon>Bacteroidia</taxon>
        <taxon>Bacteroidales</taxon>
        <taxon>Bacteroidaceae</taxon>
        <taxon>Bacteroides</taxon>
    </lineage>
</organism>
<keyword evidence="3" id="KW-1185">Reference proteome</keyword>
<dbReference type="Gene3D" id="3.50.40.10">
    <property type="entry name" value="Phenylalanyl-trna Synthetase, Chain B, domain 3"/>
    <property type="match status" value="1"/>
</dbReference>
<name>A0ABM8I970_9BACE</name>
<dbReference type="Pfam" id="PF03483">
    <property type="entry name" value="B3_4"/>
    <property type="match status" value="1"/>
</dbReference>